<dbReference type="InterPro" id="IPR000719">
    <property type="entry name" value="Prot_kinase_dom"/>
</dbReference>
<proteinExistence type="predicted"/>
<dbReference type="EC" id="2.7.11.1" evidence="1"/>
<reference evidence="8" key="1">
    <citation type="journal article" date="2019" name="Int. J. Syst. Evol. Microbiol.">
        <title>The Global Catalogue of Microorganisms (GCM) 10K type strain sequencing project: providing services to taxonomists for standard genome sequencing and annotation.</title>
        <authorList>
            <consortium name="The Broad Institute Genomics Platform"/>
            <consortium name="The Broad Institute Genome Sequencing Center for Infectious Disease"/>
            <person name="Wu L."/>
            <person name="Ma J."/>
        </authorList>
    </citation>
    <scope>NUCLEOTIDE SEQUENCE [LARGE SCALE GENOMIC DNA]</scope>
    <source>
        <strain evidence="8">JCM 10696</strain>
    </source>
</reference>
<dbReference type="CDD" id="cd14014">
    <property type="entry name" value="STKc_PknB_like"/>
    <property type="match status" value="1"/>
</dbReference>
<keyword evidence="8" id="KW-1185">Reference proteome</keyword>
<accession>A0ABP4AWY4</accession>
<sequence>MENGTQVRERLYADDPRQVGPYELYGRLGDGRMGALFRGRSDEGREVALRVVHRVFATDPFFRQKLAREAAVLRRVAGPQLAPLADARIDGDPLWIASDYLHGPSLAEALGRHGPWPEETVRSLGVSLAQGLVVLHDSGLAHRDLTPKNVILTEDGPQLVDFGLAGLFDAGSRSAFGVPMGTLPFLPPELLRGGSDPHPAGDVFALGALLVHAAGGSPFGADTSAAVLHRVLNERPALSPLADPALREVIEACLAKDAAHRPTLRELHTVLASAGRLTQRRLPEKVAELVLARRPRTPPPRTAPVPAAELERLAALRHRYEQVITSGHSEEAPRAMIELGALEAAAGNISAAASWLEHAVATGHPLHAPLAQEQLLRLPGGRHRRR</sequence>
<keyword evidence="3" id="KW-0547">Nucleotide-binding</keyword>
<protein>
    <recommendedName>
        <fullName evidence="1">non-specific serine/threonine protein kinase</fullName>
        <ecNumber evidence="1">2.7.11.1</ecNumber>
    </recommendedName>
</protein>
<evidence type="ECO:0000313" key="8">
    <source>
        <dbReference type="Proteomes" id="UP001500665"/>
    </source>
</evidence>
<evidence type="ECO:0000256" key="1">
    <source>
        <dbReference type="ARBA" id="ARBA00012513"/>
    </source>
</evidence>
<organism evidence="7 8">
    <name type="scientific">Actinocorallia libanotica</name>
    <dbReference type="NCBI Taxonomy" id="46162"/>
    <lineage>
        <taxon>Bacteria</taxon>
        <taxon>Bacillati</taxon>
        <taxon>Actinomycetota</taxon>
        <taxon>Actinomycetes</taxon>
        <taxon>Streptosporangiales</taxon>
        <taxon>Thermomonosporaceae</taxon>
        <taxon>Actinocorallia</taxon>
    </lineage>
</organism>
<dbReference type="EMBL" id="BAAAHH010000003">
    <property type="protein sequence ID" value="GAA0942354.1"/>
    <property type="molecule type" value="Genomic_DNA"/>
</dbReference>
<keyword evidence="5" id="KW-0067">ATP-binding</keyword>
<dbReference type="InterPro" id="IPR050660">
    <property type="entry name" value="NEK_Ser/Thr_kinase"/>
</dbReference>
<gene>
    <name evidence="7" type="ORF">GCM10009550_13500</name>
</gene>
<dbReference type="Pfam" id="PF00069">
    <property type="entry name" value="Pkinase"/>
    <property type="match status" value="1"/>
</dbReference>
<evidence type="ECO:0000313" key="7">
    <source>
        <dbReference type="EMBL" id="GAA0942354.1"/>
    </source>
</evidence>
<feature type="domain" description="Protein kinase" evidence="6">
    <location>
        <begin position="22"/>
        <end position="271"/>
    </location>
</feature>
<dbReference type="Gene3D" id="1.10.510.10">
    <property type="entry name" value="Transferase(Phosphotransferase) domain 1"/>
    <property type="match status" value="1"/>
</dbReference>
<evidence type="ECO:0000256" key="3">
    <source>
        <dbReference type="ARBA" id="ARBA00022741"/>
    </source>
</evidence>
<dbReference type="SUPFAM" id="SSF56112">
    <property type="entry name" value="Protein kinase-like (PK-like)"/>
    <property type="match status" value="1"/>
</dbReference>
<keyword evidence="2" id="KW-0808">Transferase</keyword>
<dbReference type="InterPro" id="IPR011009">
    <property type="entry name" value="Kinase-like_dom_sf"/>
</dbReference>
<name>A0ABP4AWY4_9ACTN</name>
<dbReference type="Proteomes" id="UP001500665">
    <property type="component" value="Unassembled WGS sequence"/>
</dbReference>
<evidence type="ECO:0000256" key="5">
    <source>
        <dbReference type="ARBA" id="ARBA00022840"/>
    </source>
</evidence>
<evidence type="ECO:0000256" key="4">
    <source>
        <dbReference type="ARBA" id="ARBA00022777"/>
    </source>
</evidence>
<evidence type="ECO:0000259" key="6">
    <source>
        <dbReference type="PROSITE" id="PS50011"/>
    </source>
</evidence>
<dbReference type="PANTHER" id="PTHR43671:SF13">
    <property type="entry name" value="SERINE_THREONINE-PROTEIN KINASE NEK2"/>
    <property type="match status" value="1"/>
</dbReference>
<comment type="caution">
    <text evidence="7">The sequence shown here is derived from an EMBL/GenBank/DDBJ whole genome shotgun (WGS) entry which is preliminary data.</text>
</comment>
<keyword evidence="4" id="KW-0418">Kinase</keyword>
<dbReference type="Gene3D" id="3.30.200.20">
    <property type="entry name" value="Phosphorylase Kinase, domain 1"/>
    <property type="match status" value="1"/>
</dbReference>
<dbReference type="PANTHER" id="PTHR43671">
    <property type="entry name" value="SERINE/THREONINE-PROTEIN KINASE NEK"/>
    <property type="match status" value="1"/>
</dbReference>
<dbReference type="PROSITE" id="PS50011">
    <property type="entry name" value="PROTEIN_KINASE_DOM"/>
    <property type="match status" value="1"/>
</dbReference>
<evidence type="ECO:0000256" key="2">
    <source>
        <dbReference type="ARBA" id="ARBA00022679"/>
    </source>
</evidence>